<keyword evidence="5" id="KW-1185">Reference proteome</keyword>
<accession>A0ABT9C9B6</accession>
<feature type="region of interest" description="Disordered" evidence="2">
    <location>
        <begin position="231"/>
        <end position="252"/>
    </location>
</feature>
<dbReference type="SUPFAM" id="SSF56399">
    <property type="entry name" value="ADP-ribosylation"/>
    <property type="match status" value="1"/>
</dbReference>
<evidence type="ECO:0000259" key="3">
    <source>
        <dbReference type="Pfam" id="PF25023"/>
    </source>
</evidence>
<evidence type="ECO:0000313" key="4">
    <source>
        <dbReference type="EMBL" id="MDO7899832.1"/>
    </source>
</evidence>
<evidence type="ECO:0000313" key="5">
    <source>
        <dbReference type="Proteomes" id="UP001228019"/>
    </source>
</evidence>
<feature type="domain" description="Teneurin-like YD-shell" evidence="3">
    <location>
        <begin position="4"/>
        <end position="145"/>
    </location>
</feature>
<dbReference type="Proteomes" id="UP001228019">
    <property type="component" value="Unassembled WGS sequence"/>
</dbReference>
<dbReference type="InterPro" id="IPR022385">
    <property type="entry name" value="Rhs_assc_core"/>
</dbReference>
<dbReference type="EMBL" id="JAUQOP010000052">
    <property type="protein sequence ID" value="MDO7899832.1"/>
    <property type="molecule type" value="Genomic_DNA"/>
</dbReference>
<comment type="caution">
    <text evidence="4">The sequence shown here is derived from an EMBL/GenBank/DDBJ whole genome shotgun (WGS) entry which is preliminary data.</text>
</comment>
<name>A0ABT9C9B6_9PSED</name>
<dbReference type="RefSeq" id="WP_304556752.1">
    <property type="nucleotide sequence ID" value="NZ_JAUQOP010000052.1"/>
</dbReference>
<dbReference type="Pfam" id="PF25023">
    <property type="entry name" value="TEN_YD-shell"/>
    <property type="match status" value="1"/>
</dbReference>
<reference evidence="4 5" key="1">
    <citation type="submission" date="2023-07" db="EMBL/GenBank/DDBJ databases">
        <title>Identification of four novel Pseudomonas species associated with bacterial leaf spot of cucurbits.</title>
        <authorList>
            <person name="Fullem K.R."/>
        </authorList>
    </citation>
    <scope>NUCLEOTIDE SEQUENCE [LARGE SCALE GENOMIC DNA]</scope>
    <source>
        <strain evidence="4 5">K18</strain>
    </source>
</reference>
<feature type="region of interest" description="Disordered" evidence="2">
    <location>
        <begin position="338"/>
        <end position="358"/>
    </location>
</feature>
<proteinExistence type="predicted"/>
<protein>
    <submittedName>
        <fullName evidence="4">RHS repeat-associated core domain-containing protein</fullName>
    </submittedName>
</protein>
<feature type="compositionally biased region" description="Polar residues" evidence="2">
    <location>
        <begin position="338"/>
        <end position="349"/>
    </location>
</feature>
<evidence type="ECO:0000256" key="1">
    <source>
        <dbReference type="ARBA" id="ARBA00022737"/>
    </source>
</evidence>
<dbReference type="NCBIfam" id="TIGR03696">
    <property type="entry name" value="Rhs_assc_core"/>
    <property type="match status" value="1"/>
</dbReference>
<dbReference type="Gene3D" id="2.180.10.10">
    <property type="entry name" value="RHS repeat-associated core"/>
    <property type="match status" value="1"/>
</dbReference>
<evidence type="ECO:0000256" key="2">
    <source>
        <dbReference type="SAM" id="MobiDB-lite"/>
    </source>
</evidence>
<gene>
    <name evidence="4" type="ORF">Q6A48_23340</name>
</gene>
<organism evidence="4 5">
    <name type="scientific">Pseudomonas citrulli</name>
    <dbReference type="NCBI Taxonomy" id="3064347"/>
    <lineage>
        <taxon>Bacteria</taxon>
        <taxon>Pseudomonadati</taxon>
        <taxon>Pseudomonadota</taxon>
        <taxon>Gammaproteobacteria</taxon>
        <taxon>Pseudomonadales</taxon>
        <taxon>Pseudomonadaceae</taxon>
        <taxon>Pseudomonas</taxon>
    </lineage>
</organism>
<dbReference type="InterPro" id="IPR056823">
    <property type="entry name" value="TEN-like_YD-shell"/>
</dbReference>
<keyword evidence="1" id="KW-0677">Repeat</keyword>
<sequence>MSQTKILCRYQYDPLDRLTGLRPLESAGTQRFYQQDELVTEIEGQAQRSILRHEAQPLAQRTCVDNVTETTLLATDHAHSPLKALADTTSQQLAYTAYGHRSGDSGLSGLLGFNGELPDGITGHYLLGQGNRAFNPVLMRFNSPDELSPFGEGGINAYAYCGGDPVNWRDPSGNVRIFSIITPWNFVQQQPLHKPWEMQALDLSSKAISRTASRTHQGPTFSKAARLVPERSHKKLHRGTSAPTKKQSIGRKSIGQLKKQALEWDDYVERNRNTFIDADPKWHKLHDDALVRLEEAKKNPHIEKSSLDALASDVTRKRQRVKRNALANLEHWRWLTQGTPNDHVMNSSRQIRDPAGTR</sequence>